<evidence type="ECO:0000256" key="8">
    <source>
        <dbReference type="ARBA" id="ARBA00025049"/>
    </source>
</evidence>
<dbReference type="EC" id="4.2.1.59" evidence="9"/>
<dbReference type="AlphaFoldDB" id="A0A1W6Z0Q9"/>
<evidence type="ECO:0000256" key="9">
    <source>
        <dbReference type="HAMAP-Rule" id="MF_00406"/>
    </source>
</evidence>
<evidence type="ECO:0000256" key="2">
    <source>
        <dbReference type="ARBA" id="ARBA00009174"/>
    </source>
</evidence>
<keyword evidence="11" id="KW-1185">Reference proteome</keyword>
<protein>
    <recommendedName>
        <fullName evidence="9">3-hydroxyacyl-[acyl-carrier-protein] dehydratase FabZ</fullName>
        <ecNumber evidence="9">4.2.1.59</ecNumber>
    </recommendedName>
    <alternativeName>
        <fullName evidence="9">(3R)-hydroxymyristoyl-[acyl-carrier-protein] dehydratase</fullName>
        <shortName evidence="9">(3R)-hydroxymyristoyl-ACP dehydrase</shortName>
    </alternativeName>
    <alternativeName>
        <fullName evidence="9">Beta-hydroxyacyl-ACP dehydratase</fullName>
    </alternativeName>
</protein>
<comment type="function">
    <text evidence="8 9">Involved in unsaturated fatty acids biosynthesis. Catalyzes the dehydration of short chain beta-hydroxyacyl-ACPs and long chain saturated and unsaturated beta-hydroxyacyl-ACPs.</text>
</comment>
<dbReference type="PANTHER" id="PTHR30272:SF1">
    <property type="entry name" value="3-HYDROXYACYL-[ACYL-CARRIER-PROTEIN] DEHYDRATASE"/>
    <property type="match status" value="1"/>
</dbReference>
<dbReference type="InterPro" id="IPR010084">
    <property type="entry name" value="FabZ"/>
</dbReference>
<comment type="catalytic activity">
    <reaction evidence="9">
        <text>a (3R)-hydroxyacyl-[ACP] = a (2E)-enoyl-[ACP] + H2O</text>
        <dbReference type="Rhea" id="RHEA:13097"/>
        <dbReference type="Rhea" id="RHEA-COMP:9925"/>
        <dbReference type="Rhea" id="RHEA-COMP:9945"/>
        <dbReference type="ChEBI" id="CHEBI:15377"/>
        <dbReference type="ChEBI" id="CHEBI:78784"/>
        <dbReference type="ChEBI" id="CHEBI:78827"/>
        <dbReference type="EC" id="4.2.1.59"/>
    </reaction>
</comment>
<feature type="active site" evidence="9">
    <location>
        <position position="49"/>
    </location>
</feature>
<dbReference type="InterPro" id="IPR013114">
    <property type="entry name" value="FabA_FabZ"/>
</dbReference>
<name>A0A1W6Z0Q9_9BORD</name>
<dbReference type="OrthoDB" id="9772788at2"/>
<evidence type="ECO:0000256" key="1">
    <source>
        <dbReference type="ARBA" id="ARBA00004496"/>
    </source>
</evidence>
<dbReference type="CDD" id="cd01288">
    <property type="entry name" value="FabZ"/>
    <property type="match status" value="1"/>
</dbReference>
<accession>A0A1W6Z0Q9</accession>
<dbReference type="RefSeq" id="WP_086057646.1">
    <property type="nucleotide sequence ID" value="NZ_CP021109.1"/>
</dbReference>
<evidence type="ECO:0000256" key="6">
    <source>
        <dbReference type="ARBA" id="ARBA00023098"/>
    </source>
</evidence>
<dbReference type="FunFam" id="3.10.129.10:FF:000001">
    <property type="entry name" value="3-hydroxyacyl-[acyl-carrier-protein] dehydratase FabZ"/>
    <property type="match status" value="1"/>
</dbReference>
<dbReference type="GO" id="GO:0009245">
    <property type="term" value="P:lipid A biosynthetic process"/>
    <property type="evidence" value="ECO:0007669"/>
    <property type="project" value="UniProtKB-UniRule"/>
</dbReference>
<keyword evidence="5 9" id="KW-0441">Lipid A biosynthesis</keyword>
<dbReference type="Proteomes" id="UP000194139">
    <property type="component" value="Chromosome"/>
</dbReference>
<dbReference type="GO" id="GO:0005737">
    <property type="term" value="C:cytoplasm"/>
    <property type="evidence" value="ECO:0007669"/>
    <property type="project" value="UniProtKB-SubCell"/>
</dbReference>
<dbReference type="GO" id="GO:0019171">
    <property type="term" value="F:(3R)-hydroxyacyl-[acyl-carrier-protein] dehydratase activity"/>
    <property type="evidence" value="ECO:0007669"/>
    <property type="project" value="UniProtKB-EC"/>
</dbReference>
<reference evidence="10 11" key="1">
    <citation type="submission" date="2017-05" db="EMBL/GenBank/DDBJ databases">
        <title>Complete and WGS of Bordetella genogroups.</title>
        <authorList>
            <person name="Spilker T."/>
            <person name="LiPuma J."/>
        </authorList>
    </citation>
    <scope>NUCLEOTIDE SEQUENCE [LARGE SCALE GENOMIC DNA]</scope>
    <source>
        <strain evidence="10 11">AU17164</strain>
    </source>
</reference>
<dbReference type="NCBIfam" id="NF000582">
    <property type="entry name" value="PRK00006.1"/>
    <property type="match status" value="1"/>
</dbReference>
<evidence type="ECO:0000313" key="10">
    <source>
        <dbReference type="EMBL" id="ARP86898.1"/>
    </source>
</evidence>
<sequence length="152" mass="16764">MELDIKGILDRLPHRYPMLLIDRVIDIQPGKSIVALKNVSINEPFFTGHFPHHPVMPGVLILEAMAQAAALFSFSDEAALKNDDAAASTVYYFVGIDGARFRRPVVPGDQLRIEVDAERLSRSICKYSGRALVDGQLVAEAKLMCAIRSLEA</sequence>
<dbReference type="GO" id="GO:0016020">
    <property type="term" value="C:membrane"/>
    <property type="evidence" value="ECO:0007669"/>
    <property type="project" value="GOC"/>
</dbReference>
<dbReference type="SUPFAM" id="SSF54637">
    <property type="entry name" value="Thioesterase/thiol ester dehydrase-isomerase"/>
    <property type="match status" value="1"/>
</dbReference>
<keyword evidence="7 9" id="KW-0456">Lyase</keyword>
<evidence type="ECO:0000256" key="3">
    <source>
        <dbReference type="ARBA" id="ARBA00022490"/>
    </source>
</evidence>
<dbReference type="GO" id="GO:0006633">
    <property type="term" value="P:fatty acid biosynthetic process"/>
    <property type="evidence" value="ECO:0007669"/>
    <property type="project" value="UniProtKB-UniRule"/>
</dbReference>
<comment type="subcellular location">
    <subcellularLocation>
        <location evidence="1 9">Cytoplasm</location>
    </subcellularLocation>
</comment>
<keyword evidence="3 9" id="KW-0963">Cytoplasm</keyword>
<evidence type="ECO:0000256" key="5">
    <source>
        <dbReference type="ARBA" id="ARBA00022556"/>
    </source>
</evidence>
<dbReference type="PANTHER" id="PTHR30272">
    <property type="entry name" value="3-HYDROXYACYL-[ACYL-CARRIER-PROTEIN] DEHYDRATASE"/>
    <property type="match status" value="1"/>
</dbReference>
<comment type="similarity">
    <text evidence="2 9">Belongs to the thioester dehydratase family. FabZ subfamily.</text>
</comment>
<dbReference type="HAMAP" id="MF_00406">
    <property type="entry name" value="FabZ"/>
    <property type="match status" value="1"/>
</dbReference>
<dbReference type="InterPro" id="IPR029069">
    <property type="entry name" value="HotDog_dom_sf"/>
</dbReference>
<evidence type="ECO:0000256" key="4">
    <source>
        <dbReference type="ARBA" id="ARBA00022516"/>
    </source>
</evidence>
<evidence type="ECO:0000256" key="7">
    <source>
        <dbReference type="ARBA" id="ARBA00023239"/>
    </source>
</evidence>
<dbReference type="Pfam" id="PF07977">
    <property type="entry name" value="FabA"/>
    <property type="match status" value="1"/>
</dbReference>
<dbReference type="EMBL" id="CP021109">
    <property type="protein sequence ID" value="ARP86898.1"/>
    <property type="molecule type" value="Genomic_DNA"/>
</dbReference>
<gene>
    <name evidence="9" type="primary">fabZ</name>
    <name evidence="10" type="ORF">CAL13_12280</name>
</gene>
<dbReference type="Gene3D" id="3.10.129.10">
    <property type="entry name" value="Hotdog Thioesterase"/>
    <property type="match status" value="1"/>
</dbReference>
<dbReference type="NCBIfam" id="TIGR01750">
    <property type="entry name" value="fabZ"/>
    <property type="match status" value="1"/>
</dbReference>
<organism evidence="10 11">
    <name type="scientific">Bordetella genomosp. 9</name>
    <dbReference type="NCBI Taxonomy" id="1416803"/>
    <lineage>
        <taxon>Bacteria</taxon>
        <taxon>Pseudomonadati</taxon>
        <taxon>Pseudomonadota</taxon>
        <taxon>Betaproteobacteria</taxon>
        <taxon>Burkholderiales</taxon>
        <taxon>Alcaligenaceae</taxon>
        <taxon>Bordetella</taxon>
    </lineage>
</organism>
<proteinExistence type="inferred from homology"/>
<keyword evidence="4 9" id="KW-0444">Lipid biosynthesis</keyword>
<evidence type="ECO:0000313" key="11">
    <source>
        <dbReference type="Proteomes" id="UP000194139"/>
    </source>
</evidence>
<keyword evidence="6 9" id="KW-0443">Lipid metabolism</keyword>